<evidence type="ECO:0000313" key="3">
    <source>
        <dbReference type="Proteomes" id="UP000624709"/>
    </source>
</evidence>
<dbReference type="RefSeq" id="WP_203826129.1">
    <property type="nucleotide sequence ID" value="NZ_BAAATY010000016.1"/>
</dbReference>
<proteinExistence type="predicted"/>
<keyword evidence="1" id="KW-0472">Membrane</keyword>
<protein>
    <submittedName>
        <fullName evidence="2">Uncharacterized protein</fullName>
    </submittedName>
</protein>
<keyword evidence="3" id="KW-1185">Reference proteome</keyword>
<name>A0ABQ4BB64_9ACTN</name>
<accession>A0ABQ4BB64</accession>
<reference evidence="2 3" key="1">
    <citation type="submission" date="2021-01" db="EMBL/GenBank/DDBJ databases">
        <title>Whole genome shotgun sequence of Actinoplanes palleronii NBRC 14916.</title>
        <authorList>
            <person name="Komaki H."/>
            <person name="Tamura T."/>
        </authorList>
    </citation>
    <scope>NUCLEOTIDE SEQUENCE [LARGE SCALE GENOMIC DNA]</scope>
    <source>
        <strain evidence="2 3">NBRC 14916</strain>
    </source>
</reference>
<keyword evidence="1" id="KW-0812">Transmembrane</keyword>
<dbReference type="EMBL" id="BOMS01000051">
    <property type="protein sequence ID" value="GIE67631.1"/>
    <property type="molecule type" value="Genomic_DNA"/>
</dbReference>
<organism evidence="2 3">
    <name type="scientific">Actinoplanes palleronii</name>
    <dbReference type="NCBI Taxonomy" id="113570"/>
    <lineage>
        <taxon>Bacteria</taxon>
        <taxon>Bacillati</taxon>
        <taxon>Actinomycetota</taxon>
        <taxon>Actinomycetes</taxon>
        <taxon>Micromonosporales</taxon>
        <taxon>Micromonosporaceae</taxon>
        <taxon>Actinoplanes</taxon>
    </lineage>
</organism>
<dbReference type="Proteomes" id="UP000624709">
    <property type="component" value="Unassembled WGS sequence"/>
</dbReference>
<evidence type="ECO:0000256" key="1">
    <source>
        <dbReference type="SAM" id="Phobius"/>
    </source>
</evidence>
<feature type="transmembrane region" description="Helical" evidence="1">
    <location>
        <begin position="38"/>
        <end position="57"/>
    </location>
</feature>
<gene>
    <name evidence="2" type="ORF">Apa02nite_037390</name>
</gene>
<sequence>MQLSDLLEAARADAPPARYDVDHVVRAGRRLRRRRRTAWVAGVALAVAAVIGVPQWLHGPDRRSAPVVQPGPVVPSLVPFDYTFTGYRAGRFTVTDPLSLSLGWMFAKITDDGSKKPGCAVMCHLSIGLPGAPLPAGITGERITAEPINGRPAYFLADKGGIRYLIWDYADGAYAHVQAPVPLAMTKAEMRQIAEGFRPGAARAAHLGFRMTYVPADYRLTNVTTPAGSPSARFEVAEVAEARMTAPTRVPPESLRTSHATLLISVIPFHKTDGSGPTTPECTTPKIDGPSCRMFVGDGRTMVNVMTTDATTLPVAELRRTLEGITVLDQDQPGTWPRVNDAIPAAAQLTVNR</sequence>
<comment type="caution">
    <text evidence="2">The sequence shown here is derived from an EMBL/GenBank/DDBJ whole genome shotgun (WGS) entry which is preliminary data.</text>
</comment>
<keyword evidence="1" id="KW-1133">Transmembrane helix</keyword>
<evidence type="ECO:0000313" key="2">
    <source>
        <dbReference type="EMBL" id="GIE67631.1"/>
    </source>
</evidence>